<proteinExistence type="predicted"/>
<feature type="domain" description="VanZ-like" evidence="1">
    <location>
        <begin position="79"/>
        <end position="174"/>
    </location>
</feature>
<dbReference type="EMBL" id="NUJQ01000074">
    <property type="protein sequence ID" value="PGQ04591.1"/>
    <property type="molecule type" value="Genomic_DNA"/>
</dbReference>
<evidence type="ECO:0000259" key="1">
    <source>
        <dbReference type="Pfam" id="PF04892"/>
    </source>
</evidence>
<dbReference type="PANTHER" id="PTHR36834:SF1">
    <property type="entry name" value="INTEGRAL MEMBRANE PROTEIN"/>
    <property type="match status" value="1"/>
</dbReference>
<sequence length="334" mass="37885">MNFINSTLGSLSIISIIIILLVPILLNLGYFVLYKRIYKGKYSFEKKQIVLITLLIGYYLIVLAGTLFGRENIIRPEGIINFDILRGYRVAWNNFSLVSFQDIIINIALLFPVGFLLPLISNFFKKAGAVLLVVFSTSFFIEIIQFVTNIGRIDISDVLHNTLGGMLGYCISNLLIVFLDKQSVPFKQIVKCIYLPVIVCLLPLGIIISYKMQEFGNLPINPETKMDMSDITMKTTISLDADSKKMPVYKFKKNSSEQIKIKDIEIISSKEAFQKLKRGEFLPLESLKKGDIITITKCTLSSYSDTKDFQQPVYQFEGIINGKQEALYYIAAKK</sequence>
<dbReference type="InterPro" id="IPR053150">
    <property type="entry name" value="Teicoplanin_resist-assoc"/>
</dbReference>
<reference evidence="2 3" key="1">
    <citation type="submission" date="2017-09" db="EMBL/GenBank/DDBJ databases">
        <title>Large-scale bioinformatics analysis of Bacillus genomes uncovers conserved roles of natural products in bacterial physiology.</title>
        <authorList>
            <consortium name="Agbiome Team Llc"/>
            <person name="Bleich R.M."/>
            <person name="Grubbs K.J."/>
            <person name="Santa Maria K.C."/>
            <person name="Allen S.E."/>
            <person name="Farag S."/>
            <person name="Shank E.A."/>
            <person name="Bowers A."/>
        </authorList>
    </citation>
    <scope>NUCLEOTIDE SEQUENCE [LARGE SCALE GENOMIC DNA]</scope>
    <source>
        <strain evidence="2 3">AFS046104</strain>
    </source>
</reference>
<evidence type="ECO:0000313" key="3">
    <source>
        <dbReference type="Proteomes" id="UP000221438"/>
    </source>
</evidence>
<dbReference type="AlphaFoldDB" id="A0A2B1DM12"/>
<dbReference type="Pfam" id="PF04892">
    <property type="entry name" value="VanZ"/>
    <property type="match status" value="1"/>
</dbReference>
<dbReference type="RefSeq" id="WP_097833294.1">
    <property type="nucleotide sequence ID" value="NZ_NTUE01000030.1"/>
</dbReference>
<dbReference type="PANTHER" id="PTHR36834">
    <property type="entry name" value="MEMBRANE PROTEIN-RELATED"/>
    <property type="match status" value="1"/>
</dbReference>
<gene>
    <name evidence="2" type="ORF">COA08_29755</name>
</gene>
<dbReference type="Proteomes" id="UP000221438">
    <property type="component" value="Unassembled WGS sequence"/>
</dbReference>
<evidence type="ECO:0000313" key="2">
    <source>
        <dbReference type="EMBL" id="PGQ04591.1"/>
    </source>
</evidence>
<accession>A0A2B1DM12</accession>
<organism evidence="2 3">
    <name type="scientific">Bacillus cereus</name>
    <dbReference type="NCBI Taxonomy" id="1396"/>
    <lineage>
        <taxon>Bacteria</taxon>
        <taxon>Bacillati</taxon>
        <taxon>Bacillota</taxon>
        <taxon>Bacilli</taxon>
        <taxon>Bacillales</taxon>
        <taxon>Bacillaceae</taxon>
        <taxon>Bacillus</taxon>
        <taxon>Bacillus cereus group</taxon>
    </lineage>
</organism>
<dbReference type="InterPro" id="IPR006976">
    <property type="entry name" value="VanZ-like"/>
</dbReference>
<comment type="caution">
    <text evidence="2">The sequence shown here is derived from an EMBL/GenBank/DDBJ whole genome shotgun (WGS) entry which is preliminary data.</text>
</comment>
<name>A0A2B1DM12_BACCE</name>
<protein>
    <submittedName>
        <fullName evidence="2">VanZ family protein</fullName>
    </submittedName>
</protein>